<reference evidence="12 13" key="1">
    <citation type="submission" date="2014-02" db="EMBL/GenBank/DDBJ databases">
        <title>The genome sequence of Colletotrichum salicis CBS 607.94.</title>
        <authorList>
            <person name="Baroncelli R."/>
            <person name="Thon M.R."/>
        </authorList>
    </citation>
    <scope>NUCLEOTIDE SEQUENCE [LARGE SCALE GENOMIC DNA]</scope>
    <source>
        <strain evidence="12 13">CBS 607.94</strain>
    </source>
</reference>
<keyword evidence="5 10" id="KW-0812">Transmembrane</keyword>
<dbReference type="SUPFAM" id="SSF51905">
    <property type="entry name" value="FAD/NAD(P)-binding domain"/>
    <property type="match status" value="1"/>
</dbReference>
<dbReference type="Gene3D" id="1.20.1250.20">
    <property type="entry name" value="MFS general substrate transporter like domains"/>
    <property type="match status" value="1"/>
</dbReference>
<feature type="transmembrane region" description="Helical" evidence="10">
    <location>
        <begin position="341"/>
        <end position="359"/>
    </location>
</feature>
<evidence type="ECO:0000256" key="10">
    <source>
        <dbReference type="SAM" id="Phobius"/>
    </source>
</evidence>
<gene>
    <name evidence="12" type="ORF">CSAL01_11102</name>
</gene>
<dbReference type="PANTHER" id="PTHR48022">
    <property type="entry name" value="PLASTIDIC GLUCOSE TRANSPORTER 4"/>
    <property type="match status" value="1"/>
</dbReference>
<dbReference type="NCBIfam" id="TIGR00879">
    <property type="entry name" value="SP"/>
    <property type="match status" value="1"/>
</dbReference>
<dbReference type="GO" id="GO:0050660">
    <property type="term" value="F:flavin adenine dinucleotide binding"/>
    <property type="evidence" value="ECO:0007669"/>
    <property type="project" value="InterPro"/>
</dbReference>
<comment type="subcellular location">
    <subcellularLocation>
        <location evidence="1">Membrane</location>
        <topology evidence="1">Multi-pass membrane protein</topology>
    </subcellularLocation>
</comment>
<dbReference type="GO" id="GO:0004499">
    <property type="term" value="F:N,N-dimethylaniline monooxygenase activity"/>
    <property type="evidence" value="ECO:0007669"/>
    <property type="project" value="InterPro"/>
</dbReference>
<keyword evidence="7 10" id="KW-1133">Transmembrane helix</keyword>
<dbReference type="InterPro" id="IPR020946">
    <property type="entry name" value="Flavin_mOase-like"/>
</dbReference>
<dbReference type="Pfam" id="PF00083">
    <property type="entry name" value="Sugar_tr"/>
    <property type="match status" value="1"/>
</dbReference>
<dbReference type="FunFam" id="1.20.1250.20:FF:000078">
    <property type="entry name" value="MFS maltose transporter, putative"/>
    <property type="match status" value="1"/>
</dbReference>
<accession>A0A135UEV7</accession>
<dbReference type="InterPro" id="IPR005828">
    <property type="entry name" value="MFS_sugar_transport-like"/>
</dbReference>
<sequence>MVDAEKKDNADHLEHPGEGQAQLANLGNQEEHELGKLESLKKYPKASFWCVYAVWCVLVLAFENQAGGSILSIPEFRKDFGHEFEGSYVLDTKWQSAFNGAPIASAVVGALGSGPLADIFGRKKVIGLALAFSITGITLEFVATTNELFFGGKFINGFAIGALSTVAVTYIGEITPLALRGLFTCLSALSYTLGPLVVAVIVNETGTLNSRWAYRAVFCAQYGFAAIAAIFLPFMPESPWYLAMKEKDEQALKSLAKLGHVGDEGRVRLAVIHQTLEQVSKETAGASYLECFRKSNLRRTIISISPLCIQSLSGITFAASYFTYYMQLAGYSTADSFKLQIVQQICSLIGNVMSWYLIDKVGRRPLTVYGLAFLTVILLITGGLALPGTLSFNRGTVALLMMYCWWYNVTIGATAYTILAEVSTSRLRIKTIALGLALQNALTTMWNFVLPYLFNPDQLNLGAKLAFIFGGLAVISLVHLWYNLPETAGRTYEELDEMFMKKVPARKFKEYTTEVTRPPLTETHLLLSSSQRYRGLTSVHPIWPSLRFIVWCISPTNKMDKDNASTVAVIGAGSTGLSMLKTLREDGFDATLFERRSRVGGLWSYTDDKSMTTALPCSYLKRPEILGLLGGLTVLATNAIISKYTCGFTDFPMPDKYGPFLSQGDFEEYMESYAENFGLYNHIVFNSTVKQVTRNGDGTKWKVEMVRSGSQEVKDFDKVVLCHGYQTQPRMPTFEGQELYQGSLLTQCRTSPEDYKGKKVVLVGLSATMSDLLTILVDQARETYVSHRNGAMIIGRWRNGLPTDLLINRSRRQMSYFLQRNFPNTVNKLVKLATGLLMRQHGKIDPAWRLLENVAPLSLHLAGCMDTTLELLREGKVSSLYGIKRFLGGKKIEFTDGTVLDDVDSVVCCTGYTADFSLVPFVETSKPKSDAAGHPYGGESIARLYMNLFPPAHADSIAILAYSTYGKNNGFSFSDVTSMAISNIWRGVSADMIPSRPKMERAIDCHQRWVAGRWHQENRSEPGAVKQWEFQGFLHQAAGTGMENLGWGWRGWMTWFKDPYMVYLINHGVETAHAFRYFETGKRKTWDGAREAIIHMNKLVKQLKSAKK</sequence>
<feature type="transmembrane region" description="Helical" evidence="10">
    <location>
        <begin position="214"/>
        <end position="235"/>
    </location>
</feature>
<dbReference type="OrthoDB" id="66881at2759"/>
<evidence type="ECO:0000256" key="5">
    <source>
        <dbReference type="ARBA" id="ARBA00022692"/>
    </source>
</evidence>
<organism evidence="12 13">
    <name type="scientific">Colletotrichum salicis</name>
    <dbReference type="NCBI Taxonomy" id="1209931"/>
    <lineage>
        <taxon>Eukaryota</taxon>
        <taxon>Fungi</taxon>
        <taxon>Dikarya</taxon>
        <taxon>Ascomycota</taxon>
        <taxon>Pezizomycotina</taxon>
        <taxon>Sordariomycetes</taxon>
        <taxon>Hypocreomycetidae</taxon>
        <taxon>Glomerellales</taxon>
        <taxon>Glomerellaceae</taxon>
        <taxon>Colletotrichum</taxon>
        <taxon>Colletotrichum acutatum species complex</taxon>
    </lineage>
</organism>
<evidence type="ECO:0000256" key="2">
    <source>
        <dbReference type="ARBA" id="ARBA00010992"/>
    </source>
</evidence>
<dbReference type="InterPro" id="IPR036259">
    <property type="entry name" value="MFS_trans_sf"/>
</dbReference>
<dbReference type="InterPro" id="IPR020846">
    <property type="entry name" value="MFS_dom"/>
</dbReference>
<comment type="caution">
    <text evidence="12">The sequence shown here is derived from an EMBL/GenBank/DDBJ whole genome shotgun (WGS) entry which is preliminary data.</text>
</comment>
<feature type="transmembrane region" description="Helical" evidence="10">
    <location>
        <begin position="149"/>
        <end position="170"/>
    </location>
</feature>
<keyword evidence="13" id="KW-1185">Reference proteome</keyword>
<evidence type="ECO:0000313" key="12">
    <source>
        <dbReference type="EMBL" id="KXH58940.1"/>
    </source>
</evidence>
<dbReference type="GO" id="GO:0005351">
    <property type="term" value="F:carbohydrate:proton symporter activity"/>
    <property type="evidence" value="ECO:0007669"/>
    <property type="project" value="TreeGrafter"/>
</dbReference>
<feature type="transmembrane region" description="Helical" evidence="10">
    <location>
        <begin position="125"/>
        <end position="143"/>
    </location>
</feature>
<dbReference type="InterPro" id="IPR003663">
    <property type="entry name" value="Sugar/inositol_transpt"/>
</dbReference>
<dbReference type="AlphaFoldDB" id="A0A135UEV7"/>
<dbReference type="Proteomes" id="UP000070121">
    <property type="component" value="Unassembled WGS sequence"/>
</dbReference>
<dbReference type="PROSITE" id="PS00216">
    <property type="entry name" value="SUGAR_TRANSPORT_1"/>
    <property type="match status" value="1"/>
</dbReference>
<dbReference type="PRINTS" id="PR00370">
    <property type="entry name" value="FMOXYGENASE"/>
</dbReference>
<feature type="transmembrane region" description="Helical" evidence="10">
    <location>
        <begin position="182"/>
        <end position="202"/>
    </location>
</feature>
<proteinExistence type="inferred from homology"/>
<feature type="domain" description="Major facilitator superfamily (MFS) profile" evidence="11">
    <location>
        <begin position="49"/>
        <end position="488"/>
    </location>
</feature>
<dbReference type="GO" id="GO:0016020">
    <property type="term" value="C:membrane"/>
    <property type="evidence" value="ECO:0007669"/>
    <property type="project" value="UniProtKB-SubCell"/>
</dbReference>
<keyword evidence="9 10" id="KW-0472">Membrane</keyword>
<feature type="transmembrane region" description="Helical" evidence="10">
    <location>
        <begin position="46"/>
        <end position="62"/>
    </location>
</feature>
<keyword evidence="8" id="KW-0560">Oxidoreductase</keyword>
<feature type="transmembrane region" description="Helical" evidence="10">
    <location>
        <begin position="431"/>
        <end position="449"/>
    </location>
</feature>
<evidence type="ECO:0000259" key="11">
    <source>
        <dbReference type="PROSITE" id="PS50850"/>
    </source>
</evidence>
<dbReference type="InterPro" id="IPR005829">
    <property type="entry name" value="Sugar_transporter_CS"/>
</dbReference>
<keyword evidence="6" id="KW-0274">FAD</keyword>
<dbReference type="PANTHER" id="PTHR48022:SF22">
    <property type="entry name" value="MAJOR FACILITATOR SUPERFAMILY (MFS) PROFILE DOMAIN-CONTAINING PROTEIN"/>
    <property type="match status" value="1"/>
</dbReference>
<evidence type="ECO:0000256" key="4">
    <source>
        <dbReference type="ARBA" id="ARBA00022630"/>
    </source>
</evidence>
<evidence type="ECO:0000256" key="9">
    <source>
        <dbReference type="ARBA" id="ARBA00023136"/>
    </source>
</evidence>
<dbReference type="SUPFAM" id="SSF103473">
    <property type="entry name" value="MFS general substrate transporter"/>
    <property type="match status" value="1"/>
</dbReference>
<keyword evidence="3" id="KW-0813">Transport</keyword>
<dbReference type="PROSITE" id="PS50850">
    <property type="entry name" value="MFS"/>
    <property type="match status" value="1"/>
</dbReference>
<evidence type="ECO:0000256" key="6">
    <source>
        <dbReference type="ARBA" id="ARBA00022827"/>
    </source>
</evidence>
<evidence type="ECO:0000256" key="8">
    <source>
        <dbReference type="ARBA" id="ARBA00023002"/>
    </source>
</evidence>
<feature type="transmembrane region" description="Helical" evidence="10">
    <location>
        <begin position="301"/>
        <end position="321"/>
    </location>
</feature>
<feature type="transmembrane region" description="Helical" evidence="10">
    <location>
        <begin position="398"/>
        <end position="419"/>
    </location>
</feature>
<evidence type="ECO:0000313" key="13">
    <source>
        <dbReference type="Proteomes" id="UP000070121"/>
    </source>
</evidence>
<name>A0A135UEV7_9PEZI</name>
<evidence type="ECO:0000256" key="7">
    <source>
        <dbReference type="ARBA" id="ARBA00022989"/>
    </source>
</evidence>
<dbReference type="EMBL" id="JFFI01001554">
    <property type="protein sequence ID" value="KXH58940.1"/>
    <property type="molecule type" value="Genomic_DNA"/>
</dbReference>
<evidence type="ECO:0000256" key="1">
    <source>
        <dbReference type="ARBA" id="ARBA00004141"/>
    </source>
</evidence>
<keyword evidence="4" id="KW-0285">Flavoprotein</keyword>
<dbReference type="PROSITE" id="PS00217">
    <property type="entry name" value="SUGAR_TRANSPORT_2"/>
    <property type="match status" value="1"/>
</dbReference>
<dbReference type="InterPro" id="IPR000960">
    <property type="entry name" value="Flavin_mOase"/>
</dbReference>
<comment type="similarity">
    <text evidence="2">Belongs to the major facilitator superfamily. Sugar transporter (TC 2.A.1.1) family.</text>
</comment>
<feature type="transmembrane region" description="Helical" evidence="10">
    <location>
        <begin position="366"/>
        <end position="386"/>
    </location>
</feature>
<dbReference type="GO" id="GO:0050661">
    <property type="term" value="F:NADP binding"/>
    <property type="evidence" value="ECO:0007669"/>
    <property type="project" value="InterPro"/>
</dbReference>
<evidence type="ECO:0000256" key="3">
    <source>
        <dbReference type="ARBA" id="ARBA00022448"/>
    </source>
</evidence>
<dbReference type="InterPro" id="IPR036188">
    <property type="entry name" value="FAD/NAD-bd_sf"/>
</dbReference>
<dbReference type="InterPro" id="IPR050360">
    <property type="entry name" value="MFS_Sugar_Transporters"/>
</dbReference>
<protein>
    <submittedName>
        <fullName evidence="12">MFS hexose transporter</fullName>
    </submittedName>
</protein>
<dbReference type="Pfam" id="PF00743">
    <property type="entry name" value="FMO-like"/>
    <property type="match status" value="1"/>
</dbReference>
<dbReference type="Gene3D" id="3.50.50.60">
    <property type="entry name" value="FAD/NAD(P)-binding domain"/>
    <property type="match status" value="1"/>
</dbReference>
<feature type="transmembrane region" description="Helical" evidence="10">
    <location>
        <begin position="461"/>
        <end position="482"/>
    </location>
</feature>